<feature type="compositionally biased region" description="Basic and acidic residues" evidence="9">
    <location>
        <begin position="28"/>
        <end position="42"/>
    </location>
</feature>
<evidence type="ECO:0000256" key="5">
    <source>
        <dbReference type="ARBA" id="ARBA00022833"/>
    </source>
</evidence>
<dbReference type="GO" id="GO:0017136">
    <property type="term" value="F:histone deacetylase activity, NAD-dependent"/>
    <property type="evidence" value="ECO:0007669"/>
    <property type="project" value="TreeGrafter"/>
</dbReference>
<organism evidence="11 12">
    <name type="scientific">Delitschia confertaspora ATCC 74209</name>
    <dbReference type="NCBI Taxonomy" id="1513339"/>
    <lineage>
        <taxon>Eukaryota</taxon>
        <taxon>Fungi</taxon>
        <taxon>Dikarya</taxon>
        <taxon>Ascomycota</taxon>
        <taxon>Pezizomycotina</taxon>
        <taxon>Dothideomycetes</taxon>
        <taxon>Pleosporomycetidae</taxon>
        <taxon>Pleosporales</taxon>
        <taxon>Delitschiaceae</taxon>
        <taxon>Delitschia</taxon>
    </lineage>
</organism>
<reference evidence="11" key="1">
    <citation type="journal article" date="2020" name="Stud. Mycol.">
        <title>101 Dothideomycetes genomes: a test case for predicting lifestyles and emergence of pathogens.</title>
        <authorList>
            <person name="Haridas S."/>
            <person name="Albert R."/>
            <person name="Binder M."/>
            <person name="Bloem J."/>
            <person name="Labutti K."/>
            <person name="Salamov A."/>
            <person name="Andreopoulos B."/>
            <person name="Baker S."/>
            <person name="Barry K."/>
            <person name="Bills G."/>
            <person name="Bluhm B."/>
            <person name="Cannon C."/>
            <person name="Castanera R."/>
            <person name="Culley D."/>
            <person name="Daum C."/>
            <person name="Ezra D."/>
            <person name="Gonzalez J."/>
            <person name="Henrissat B."/>
            <person name="Kuo A."/>
            <person name="Liang C."/>
            <person name="Lipzen A."/>
            <person name="Lutzoni F."/>
            <person name="Magnuson J."/>
            <person name="Mondo S."/>
            <person name="Nolan M."/>
            <person name="Ohm R."/>
            <person name="Pangilinan J."/>
            <person name="Park H.-J."/>
            <person name="Ramirez L."/>
            <person name="Alfaro M."/>
            <person name="Sun H."/>
            <person name="Tritt A."/>
            <person name="Yoshinaga Y."/>
            <person name="Zwiers L.-H."/>
            <person name="Turgeon B."/>
            <person name="Goodwin S."/>
            <person name="Spatafora J."/>
            <person name="Crous P."/>
            <person name="Grigoriev I."/>
        </authorList>
    </citation>
    <scope>NUCLEOTIDE SEQUENCE</scope>
    <source>
        <strain evidence="11">ATCC 74209</strain>
    </source>
</reference>
<accession>A0A9P4JJZ0</accession>
<keyword evidence="4 7" id="KW-0479">Metal-binding</keyword>
<evidence type="ECO:0000256" key="2">
    <source>
        <dbReference type="ARBA" id="ARBA00006924"/>
    </source>
</evidence>
<evidence type="ECO:0000256" key="1">
    <source>
        <dbReference type="ARBA" id="ARBA00001947"/>
    </source>
</evidence>
<dbReference type="PANTHER" id="PTHR11085:SF6">
    <property type="entry name" value="NAD-DEPENDENT PROTEIN DEACETYLASE SIRTUIN-2"/>
    <property type="match status" value="1"/>
</dbReference>
<feature type="binding site" evidence="7">
    <location>
        <position position="205"/>
    </location>
    <ligand>
        <name>Zn(2+)</name>
        <dbReference type="ChEBI" id="CHEBI:29105"/>
    </ligand>
</feature>
<dbReference type="GO" id="GO:0070403">
    <property type="term" value="F:NAD+ binding"/>
    <property type="evidence" value="ECO:0007669"/>
    <property type="project" value="InterPro"/>
</dbReference>
<comment type="cofactor">
    <cofactor evidence="1">
        <name>Zn(2+)</name>
        <dbReference type="ChEBI" id="CHEBI:29105"/>
    </cofactor>
</comment>
<dbReference type="PANTHER" id="PTHR11085">
    <property type="entry name" value="NAD-DEPENDENT PROTEIN DEACYLASE SIRTUIN-5, MITOCHONDRIAL-RELATED"/>
    <property type="match status" value="1"/>
</dbReference>
<keyword evidence="5 7" id="KW-0862">Zinc</keyword>
<keyword evidence="8" id="KW-0175">Coiled coil</keyword>
<dbReference type="Gene3D" id="3.40.50.1220">
    <property type="entry name" value="TPP-binding domain"/>
    <property type="match status" value="1"/>
</dbReference>
<dbReference type="GO" id="GO:0046872">
    <property type="term" value="F:metal ion binding"/>
    <property type="evidence" value="ECO:0007669"/>
    <property type="project" value="UniProtKB-KW"/>
</dbReference>
<feature type="coiled-coil region" evidence="8">
    <location>
        <begin position="345"/>
        <end position="372"/>
    </location>
</feature>
<keyword evidence="12" id="KW-1185">Reference proteome</keyword>
<dbReference type="GO" id="GO:0005634">
    <property type="term" value="C:nucleus"/>
    <property type="evidence" value="ECO:0007669"/>
    <property type="project" value="TreeGrafter"/>
</dbReference>
<dbReference type="CDD" id="cd01408">
    <property type="entry name" value="SIRT1"/>
    <property type="match status" value="1"/>
</dbReference>
<dbReference type="EMBL" id="ML994072">
    <property type="protein sequence ID" value="KAF2199511.1"/>
    <property type="molecule type" value="Genomic_DNA"/>
</dbReference>
<feature type="domain" description="Deacetylase sirtuin-type" evidence="10">
    <location>
        <begin position="64"/>
        <end position="326"/>
    </location>
</feature>
<keyword evidence="3" id="KW-0808">Transferase</keyword>
<name>A0A9P4JJZ0_9PLEO</name>
<feature type="binding site" evidence="7">
    <location>
        <position position="226"/>
    </location>
    <ligand>
        <name>Zn(2+)</name>
        <dbReference type="ChEBI" id="CHEBI:29105"/>
    </ligand>
</feature>
<dbReference type="PROSITE" id="PS50305">
    <property type="entry name" value="SIRTUIN"/>
    <property type="match status" value="1"/>
</dbReference>
<dbReference type="InterPro" id="IPR029035">
    <property type="entry name" value="DHS-like_NAD/FAD-binding_dom"/>
</dbReference>
<feature type="region of interest" description="Disordered" evidence="9">
    <location>
        <begin position="390"/>
        <end position="469"/>
    </location>
</feature>
<dbReference type="InterPro" id="IPR003000">
    <property type="entry name" value="Sirtuin"/>
</dbReference>
<sequence>MASYFCLDKHKTCRKHKFHRHQLQQSKPWRDSEKGASKDTGRGKGKGRKMGQEESRVDDNTPPQKLSSRNLEGVAKYIKDGKARKIVVMTGAGISTSAGIPDFRSSDTGLYANLARLNLPYAEAVFDISYFRNNPHPFYTLAHELYPGRYRPTISHSFLKLLHQKGLLLKLFTQNIDCLEREAGVPEDIIVEAHGSFAKQSCIDCKTPYPHDLMQKAIHEKQVPHCQQENCKGLVKPDIVFFGEALPSDFFDNRYLLSQADLCIIMGTSLSVHPFASLPQFVGESVPRVLINLEQVGGIGSRTDDVLLLGDCDEGVRKLAKACGWLEELEALWVTTAPKDGKQENKAKKDRDEQFQEDMDKLTKEIERTLELGEEQHQWLENHLEDKARKGLENDNILQPTENDASAAEKTGKKDGPSASDSASQPYQDPIKDSKTDVASKLETATPEPEGGGLRHVFVNLEPNLKPLL</sequence>
<dbReference type="AlphaFoldDB" id="A0A9P4JJZ0"/>
<evidence type="ECO:0000256" key="8">
    <source>
        <dbReference type="SAM" id="Coils"/>
    </source>
</evidence>
<feature type="binding site" evidence="7">
    <location>
        <position position="231"/>
    </location>
    <ligand>
        <name>Zn(2+)</name>
        <dbReference type="ChEBI" id="CHEBI:29105"/>
    </ligand>
</feature>
<dbReference type="Proteomes" id="UP000799536">
    <property type="component" value="Unassembled WGS sequence"/>
</dbReference>
<feature type="binding site" evidence="7">
    <location>
        <position position="202"/>
    </location>
    <ligand>
        <name>Zn(2+)</name>
        <dbReference type="ChEBI" id="CHEBI:29105"/>
    </ligand>
</feature>
<evidence type="ECO:0000313" key="12">
    <source>
        <dbReference type="Proteomes" id="UP000799536"/>
    </source>
</evidence>
<evidence type="ECO:0000256" key="6">
    <source>
        <dbReference type="ARBA" id="ARBA00023027"/>
    </source>
</evidence>
<feature type="active site" description="Proton acceptor" evidence="7">
    <location>
        <position position="194"/>
    </location>
</feature>
<dbReference type="SUPFAM" id="SSF52467">
    <property type="entry name" value="DHS-like NAD/FAD-binding domain"/>
    <property type="match status" value="1"/>
</dbReference>
<dbReference type="InterPro" id="IPR026591">
    <property type="entry name" value="Sirtuin_cat_small_dom_sf"/>
</dbReference>
<dbReference type="InterPro" id="IPR026590">
    <property type="entry name" value="Ssirtuin_cat_dom"/>
</dbReference>
<dbReference type="Gene3D" id="3.30.1600.10">
    <property type="entry name" value="SIR2/SIRT2 'Small Domain"/>
    <property type="match status" value="1"/>
</dbReference>
<comment type="similarity">
    <text evidence="2">Belongs to the sirtuin family. Class I subfamily.</text>
</comment>
<evidence type="ECO:0000256" key="7">
    <source>
        <dbReference type="PROSITE-ProRule" id="PRU00236"/>
    </source>
</evidence>
<evidence type="ECO:0000256" key="9">
    <source>
        <dbReference type="SAM" id="MobiDB-lite"/>
    </source>
</evidence>
<protein>
    <submittedName>
        <fullName evidence="11">NAD-dependent deacetylase sirtuin-2</fullName>
    </submittedName>
</protein>
<feature type="compositionally biased region" description="Basic and acidic residues" evidence="9">
    <location>
        <begin position="430"/>
        <end position="440"/>
    </location>
</feature>
<feature type="region of interest" description="Disordered" evidence="9">
    <location>
        <begin position="16"/>
        <end position="71"/>
    </location>
</feature>
<feature type="compositionally biased region" description="Basic and acidic residues" evidence="9">
    <location>
        <begin position="50"/>
        <end position="59"/>
    </location>
</feature>
<gene>
    <name evidence="11" type="ORF">GQ43DRAFT_457125</name>
</gene>
<evidence type="ECO:0000259" key="10">
    <source>
        <dbReference type="PROSITE" id="PS50305"/>
    </source>
</evidence>
<dbReference type="Pfam" id="PF02146">
    <property type="entry name" value="SIR2"/>
    <property type="match status" value="1"/>
</dbReference>
<proteinExistence type="inferred from homology"/>
<dbReference type="InterPro" id="IPR050134">
    <property type="entry name" value="NAD-dep_sirtuin_deacylases"/>
</dbReference>
<dbReference type="OrthoDB" id="420264at2759"/>
<feature type="compositionally biased region" description="Polar residues" evidence="9">
    <location>
        <begin position="61"/>
        <end position="70"/>
    </location>
</feature>
<evidence type="ECO:0000313" key="11">
    <source>
        <dbReference type="EMBL" id="KAF2199511.1"/>
    </source>
</evidence>
<evidence type="ECO:0000256" key="4">
    <source>
        <dbReference type="ARBA" id="ARBA00022723"/>
    </source>
</evidence>
<evidence type="ECO:0000256" key="3">
    <source>
        <dbReference type="ARBA" id="ARBA00022679"/>
    </source>
</evidence>
<comment type="caution">
    <text evidence="11">The sequence shown here is derived from an EMBL/GenBank/DDBJ whole genome shotgun (WGS) entry which is preliminary data.</text>
</comment>
<keyword evidence="6" id="KW-0520">NAD</keyword>